<dbReference type="GO" id="GO:0016810">
    <property type="term" value="F:hydrolase activity, acting on carbon-nitrogen (but not peptide) bonds"/>
    <property type="evidence" value="ECO:0007669"/>
    <property type="project" value="InterPro"/>
</dbReference>
<dbReference type="Proteomes" id="UP000008141">
    <property type="component" value="Unassembled WGS sequence"/>
</dbReference>
<name>E1Z3R6_CHLVA</name>
<evidence type="ECO:0000313" key="4">
    <source>
        <dbReference type="EMBL" id="EFN59221.1"/>
    </source>
</evidence>
<sequence>MQIRTVALVISILTGALAIAWPSLPWHLLRSKDSGATCPLGFGSLSSELPSPHGDRLPGLGPTGSPPTLVLYANARVWTGEAAAPHAQAFAVDSATGRFAYVGSRDGAPAAAQEVDLRGAHVIPGLIDSHLHLIPGGLSLSRLDLSPAASKQQFIAAVAAASTRVPSGGWLLGGGWDESRWGGELPSATWIDQMTPTTPTWLVRHDAHMGLANSAALRLAGIGRDTPDPPGGAILRQGGPDGQPTGLLTDAAMQLLADIIPPLSVEERQQAFEAAVQHALSKGITMVHCLGRVAFMEGEEAAWQDLEEVYLPAANQGKLPLRIYAFVALPTWQVALPTCLPDRKRALRRMAERVKQLGKAHPGGMLHWGGVKEFADGSLGSRTALFHEPYADEPGSSGTRTIELDRLRQLVVEADAAGLQVAVHAIGDRAVDEVLDIYAELAHRKNSSSGGVGGGSVPVRRRHRIEHAQHLSSPEVAQRLAAAGVVVTPNPLHLLADMAVLQPRLGRERAGAGRTYALRTLVEAGATTACGSDWPVVPLDALGSLYAAVHRQAPGGGAGPWAPEEALSVAEALEAHTLAGAAAAGLERELGSIAVGKLADFVVLGATPGDAAPEPQFLALPRCPGTNKTLGDAEKLGWKFAPVIYTHPMERYQLQSPDTWFNASEVFYQDLKNESQTIFSWMSSDITDTLMSFVSLINSSTTRGAERSAIIAGAPFVDGRSTARLFYSVAEVYDQRGPGRGAKVPGLWIWNGCSNQEFALSLNGTRELVQYLLCPYGVHEGDWEHISLLTAYSQHGWWETRDCTQPGQCPMEADDVGVMHPVAHSGFESHANYYEETELMVYAWKNATFKGVSLDNLGGVWVGDRTKADRSRKFMPNSTNVVRVPSLEEIAATNLTGWEWAIYPGNWGAPLAKQNTTFYCFDENQTTLSKCLENAASRALQTTFKLLDTLSLATGGGSLLPNTGLGFDEETYQAQASSNNTWAAPGAITGPLYRTWTYQWLPERHSPIFDSFKGNETLTCPQDAQITLAFPDVSDFRTSTSIQTIVNYLVGICVGAVVMRQASAGQPWAFSTAVFILLLAIPGLAAKTLRAPKILYGAIDVVVPETADESTAKLVWLFWAGALWVAAAVLLSLGTAKMMNNSVASTAAEILGTTAAILAVQWLVIGSLIITAVCDLASMFMVLLSHKPTLTFWRWRVRNRLYSEWVHRHVFRITVALAGLMVMVISLACILFGLGLIIVTVQLAVRLACSEISSLDVDQITVDAVCLTIPAISDEPICGWQVLEVCYDITNMGVLSLVLGAMFLLWSHIVWLILLLLSIWRYLDFKIVLPQQPAAAAGDGSCASGSATASSSAALAAGAEAGDSPSTGDGLEKIRVAVDASPLPAAGFSNNV</sequence>
<dbReference type="GeneID" id="17358918"/>
<proteinExistence type="predicted"/>
<feature type="chain" id="PRO_5003155921" description="Amidohydrolase 3 domain-containing protein" evidence="2">
    <location>
        <begin position="19"/>
        <end position="1392"/>
    </location>
</feature>
<keyword evidence="2" id="KW-0732">Signal</keyword>
<keyword evidence="1" id="KW-0812">Transmembrane</keyword>
<dbReference type="InterPro" id="IPR032466">
    <property type="entry name" value="Metal_Hydrolase"/>
</dbReference>
<dbReference type="PANTHER" id="PTHR22642">
    <property type="entry name" value="IMIDAZOLONEPROPIONASE"/>
    <property type="match status" value="1"/>
</dbReference>
<dbReference type="PANTHER" id="PTHR22642:SF2">
    <property type="entry name" value="PROTEIN LONG AFTER FAR-RED 3"/>
    <property type="match status" value="1"/>
</dbReference>
<dbReference type="SUPFAM" id="SSF51338">
    <property type="entry name" value="Composite domain of metallo-dependent hydrolases"/>
    <property type="match status" value="1"/>
</dbReference>
<dbReference type="CDD" id="cd01300">
    <property type="entry name" value="YtcJ_like"/>
    <property type="match status" value="1"/>
</dbReference>
<reference evidence="4 5" key="1">
    <citation type="journal article" date="2010" name="Plant Cell">
        <title>The Chlorella variabilis NC64A genome reveals adaptation to photosymbiosis, coevolution with viruses, and cryptic sex.</title>
        <authorList>
            <person name="Blanc G."/>
            <person name="Duncan G."/>
            <person name="Agarkova I."/>
            <person name="Borodovsky M."/>
            <person name="Gurnon J."/>
            <person name="Kuo A."/>
            <person name="Lindquist E."/>
            <person name="Lucas S."/>
            <person name="Pangilinan J."/>
            <person name="Polle J."/>
            <person name="Salamov A."/>
            <person name="Terry A."/>
            <person name="Yamada T."/>
            <person name="Dunigan D.D."/>
            <person name="Grigoriev I.V."/>
            <person name="Claverie J.M."/>
            <person name="Van Etten J.L."/>
        </authorList>
    </citation>
    <scope>NUCLEOTIDE SEQUENCE [LARGE SCALE GENOMIC DNA]</scope>
    <source>
        <strain evidence="4 5">NC64A</strain>
    </source>
</reference>
<evidence type="ECO:0000259" key="3">
    <source>
        <dbReference type="Pfam" id="PF07969"/>
    </source>
</evidence>
<dbReference type="InParanoid" id="E1Z3R6"/>
<dbReference type="EMBL" id="GL433836">
    <property type="protein sequence ID" value="EFN59221.1"/>
    <property type="molecule type" value="Genomic_DNA"/>
</dbReference>
<dbReference type="InterPro" id="IPR033932">
    <property type="entry name" value="YtcJ-like"/>
</dbReference>
<dbReference type="SUPFAM" id="SSF51556">
    <property type="entry name" value="Metallo-dependent hydrolases"/>
    <property type="match status" value="1"/>
</dbReference>
<evidence type="ECO:0000256" key="2">
    <source>
        <dbReference type="SAM" id="SignalP"/>
    </source>
</evidence>
<gene>
    <name evidence="4" type="ORF">CHLNCDRAFT_138182</name>
</gene>
<feature type="transmembrane region" description="Helical" evidence="1">
    <location>
        <begin position="1294"/>
        <end position="1317"/>
    </location>
</feature>
<feature type="transmembrane region" description="Helical" evidence="1">
    <location>
        <begin position="1114"/>
        <end position="1136"/>
    </location>
</feature>
<organism evidence="5">
    <name type="scientific">Chlorella variabilis</name>
    <name type="common">Green alga</name>
    <dbReference type="NCBI Taxonomy" id="554065"/>
    <lineage>
        <taxon>Eukaryota</taxon>
        <taxon>Viridiplantae</taxon>
        <taxon>Chlorophyta</taxon>
        <taxon>core chlorophytes</taxon>
        <taxon>Trebouxiophyceae</taxon>
        <taxon>Chlorellales</taxon>
        <taxon>Chlorellaceae</taxon>
        <taxon>Chlorella clade</taxon>
        <taxon>Chlorella</taxon>
    </lineage>
</organism>
<dbReference type="RefSeq" id="XP_005851323.1">
    <property type="nucleotide sequence ID" value="XM_005851261.1"/>
</dbReference>
<protein>
    <recommendedName>
        <fullName evidence="3">Amidohydrolase 3 domain-containing protein</fullName>
    </recommendedName>
</protein>
<keyword evidence="1" id="KW-1133">Transmembrane helix</keyword>
<dbReference type="Pfam" id="PF07969">
    <property type="entry name" value="Amidohydro_3"/>
    <property type="match status" value="1"/>
</dbReference>
<dbReference type="Gene3D" id="2.30.40.10">
    <property type="entry name" value="Urease, subunit C, domain 1"/>
    <property type="match status" value="1"/>
</dbReference>
<dbReference type="KEGG" id="cvr:CHLNCDRAFT_138182"/>
<feature type="transmembrane region" description="Helical" evidence="1">
    <location>
        <begin position="1156"/>
        <end position="1184"/>
    </location>
</feature>
<keyword evidence="1" id="KW-0472">Membrane</keyword>
<dbReference type="eggNOG" id="ENOG502QSHE">
    <property type="taxonomic scope" value="Eukaryota"/>
</dbReference>
<feature type="signal peptide" evidence="2">
    <location>
        <begin position="1"/>
        <end position="18"/>
    </location>
</feature>
<evidence type="ECO:0000313" key="5">
    <source>
        <dbReference type="Proteomes" id="UP000008141"/>
    </source>
</evidence>
<dbReference type="OrthoDB" id="3501663at2759"/>
<dbReference type="InterPro" id="IPR013108">
    <property type="entry name" value="Amidohydro_3"/>
</dbReference>
<evidence type="ECO:0000256" key="1">
    <source>
        <dbReference type="SAM" id="Phobius"/>
    </source>
</evidence>
<keyword evidence="5" id="KW-1185">Reference proteome</keyword>
<feature type="domain" description="Amidohydrolase 3" evidence="3">
    <location>
        <begin position="113"/>
        <end position="613"/>
    </location>
</feature>
<dbReference type="Gene3D" id="3.10.310.70">
    <property type="match status" value="1"/>
</dbReference>
<accession>E1Z3R6</accession>
<feature type="transmembrane region" description="Helical" evidence="1">
    <location>
        <begin position="1210"/>
        <end position="1238"/>
    </location>
</feature>
<dbReference type="Gene3D" id="3.20.20.140">
    <property type="entry name" value="Metal-dependent hydrolases"/>
    <property type="match status" value="1"/>
</dbReference>
<dbReference type="InterPro" id="IPR011059">
    <property type="entry name" value="Metal-dep_hydrolase_composite"/>
</dbReference>
<feature type="transmembrane region" description="Helical" evidence="1">
    <location>
        <begin position="1068"/>
        <end position="1086"/>
    </location>
</feature>